<keyword evidence="3 7" id="KW-0812">Transmembrane</keyword>
<feature type="transmembrane region" description="Helical" evidence="7">
    <location>
        <begin position="451"/>
        <end position="471"/>
    </location>
</feature>
<dbReference type="Proteomes" id="UP000767238">
    <property type="component" value="Unassembled WGS sequence"/>
</dbReference>
<evidence type="ECO:0000256" key="1">
    <source>
        <dbReference type="ARBA" id="ARBA00004141"/>
    </source>
</evidence>
<evidence type="ECO:0000256" key="5">
    <source>
        <dbReference type="ARBA" id="ARBA00023136"/>
    </source>
</evidence>
<reference evidence="8" key="2">
    <citation type="submission" date="2021-08" db="EMBL/GenBank/DDBJ databases">
        <authorList>
            <person name="Gostincar C."/>
            <person name="Sun X."/>
            <person name="Song Z."/>
            <person name="Gunde-Cimerman N."/>
        </authorList>
    </citation>
    <scope>NUCLEOTIDE SEQUENCE</scope>
    <source>
        <strain evidence="8">EXF-8016</strain>
    </source>
</reference>
<protein>
    <submittedName>
        <fullName evidence="8">Amino acid transporter</fullName>
    </submittedName>
</protein>
<feature type="region of interest" description="Disordered" evidence="6">
    <location>
        <begin position="1"/>
        <end position="20"/>
    </location>
</feature>
<feature type="transmembrane region" description="Helical" evidence="7">
    <location>
        <begin position="483"/>
        <end position="504"/>
    </location>
</feature>
<feature type="non-terminal residue" evidence="8">
    <location>
        <position position="1"/>
    </location>
</feature>
<organism evidence="8 9">
    <name type="scientific">Aureobasidium melanogenum</name>
    <name type="common">Aureobasidium pullulans var. melanogenum</name>
    <dbReference type="NCBI Taxonomy" id="46634"/>
    <lineage>
        <taxon>Eukaryota</taxon>
        <taxon>Fungi</taxon>
        <taxon>Dikarya</taxon>
        <taxon>Ascomycota</taxon>
        <taxon>Pezizomycotina</taxon>
        <taxon>Dothideomycetes</taxon>
        <taxon>Dothideomycetidae</taxon>
        <taxon>Dothideales</taxon>
        <taxon>Saccotheciaceae</taxon>
        <taxon>Aureobasidium</taxon>
    </lineage>
</organism>
<keyword evidence="4 7" id="KW-1133">Transmembrane helix</keyword>
<dbReference type="EMBL" id="JAHFYH010000102">
    <property type="protein sequence ID" value="KAH0213099.1"/>
    <property type="molecule type" value="Genomic_DNA"/>
</dbReference>
<name>A0A9P8G9I7_AURME</name>
<dbReference type="Pfam" id="PF13520">
    <property type="entry name" value="AA_permease_2"/>
    <property type="match status" value="1"/>
</dbReference>
<feature type="compositionally biased region" description="Polar residues" evidence="6">
    <location>
        <begin position="9"/>
        <end position="20"/>
    </location>
</feature>
<accession>A0A9P8G9I7</accession>
<dbReference type="AlphaFoldDB" id="A0A9P8G9I7"/>
<evidence type="ECO:0000256" key="2">
    <source>
        <dbReference type="ARBA" id="ARBA00022448"/>
    </source>
</evidence>
<evidence type="ECO:0000256" key="4">
    <source>
        <dbReference type="ARBA" id="ARBA00022989"/>
    </source>
</evidence>
<dbReference type="InterPro" id="IPR002293">
    <property type="entry name" value="AA/rel_permease1"/>
</dbReference>
<evidence type="ECO:0000313" key="9">
    <source>
        <dbReference type="Proteomes" id="UP000767238"/>
    </source>
</evidence>
<dbReference type="PIRSF" id="PIRSF006060">
    <property type="entry name" value="AA_transporter"/>
    <property type="match status" value="1"/>
</dbReference>
<feature type="transmembrane region" description="Helical" evidence="7">
    <location>
        <begin position="283"/>
        <end position="306"/>
    </location>
</feature>
<feature type="transmembrane region" description="Helical" evidence="7">
    <location>
        <begin position="205"/>
        <end position="224"/>
    </location>
</feature>
<feature type="transmembrane region" description="Helical" evidence="7">
    <location>
        <begin position="330"/>
        <end position="350"/>
    </location>
</feature>
<dbReference type="GO" id="GO:0016020">
    <property type="term" value="C:membrane"/>
    <property type="evidence" value="ECO:0007669"/>
    <property type="project" value="UniProtKB-SubCell"/>
</dbReference>
<comment type="subcellular location">
    <subcellularLocation>
        <location evidence="1">Membrane</location>
        <topology evidence="1">Multi-pass membrane protein</topology>
    </subcellularLocation>
</comment>
<feature type="transmembrane region" description="Helical" evidence="7">
    <location>
        <begin position="382"/>
        <end position="404"/>
    </location>
</feature>
<dbReference type="Gene3D" id="1.20.1740.10">
    <property type="entry name" value="Amino acid/polyamine transporter I"/>
    <property type="match status" value="1"/>
</dbReference>
<comment type="caution">
    <text evidence="8">The sequence shown here is derived from an EMBL/GenBank/DDBJ whole genome shotgun (WGS) entry which is preliminary data.</text>
</comment>
<feature type="transmembrane region" description="Helical" evidence="7">
    <location>
        <begin position="130"/>
        <end position="153"/>
    </location>
</feature>
<feature type="transmembrane region" description="Helical" evidence="7">
    <location>
        <begin position="173"/>
        <end position="193"/>
    </location>
</feature>
<dbReference type="PANTHER" id="PTHR45649">
    <property type="entry name" value="AMINO-ACID PERMEASE BAT1"/>
    <property type="match status" value="1"/>
</dbReference>
<evidence type="ECO:0000256" key="7">
    <source>
        <dbReference type="SAM" id="Phobius"/>
    </source>
</evidence>
<dbReference type="OrthoDB" id="2417308at2759"/>
<dbReference type="PANTHER" id="PTHR45649:SF24">
    <property type="entry name" value="TRANSPORT PROTEIN, PUTATIVE (AFU_ORTHOLOGUE AFUA_2G15150)-RELATED"/>
    <property type="match status" value="1"/>
</dbReference>
<evidence type="ECO:0000256" key="6">
    <source>
        <dbReference type="SAM" id="MobiDB-lite"/>
    </source>
</evidence>
<gene>
    <name evidence="8" type="ORF">KCV03_g9052</name>
</gene>
<dbReference type="GO" id="GO:0022857">
    <property type="term" value="F:transmembrane transporter activity"/>
    <property type="evidence" value="ECO:0007669"/>
    <property type="project" value="InterPro"/>
</dbReference>
<keyword evidence="5 7" id="KW-0472">Membrane</keyword>
<feature type="transmembrane region" description="Helical" evidence="7">
    <location>
        <begin position="54"/>
        <end position="78"/>
    </location>
</feature>
<evidence type="ECO:0000256" key="3">
    <source>
        <dbReference type="ARBA" id="ARBA00022692"/>
    </source>
</evidence>
<keyword evidence="2" id="KW-0813">Transport</keyword>
<feature type="transmembrane region" description="Helical" evidence="7">
    <location>
        <begin position="410"/>
        <end position="431"/>
    </location>
</feature>
<evidence type="ECO:0000313" key="8">
    <source>
        <dbReference type="EMBL" id="KAH0213099.1"/>
    </source>
</evidence>
<proteinExistence type="predicted"/>
<feature type="transmembrane region" description="Helical" evidence="7">
    <location>
        <begin position="84"/>
        <end position="109"/>
    </location>
</feature>
<feature type="transmembrane region" description="Helical" evidence="7">
    <location>
        <begin position="244"/>
        <end position="262"/>
    </location>
</feature>
<sequence length="556" mass="60028">MVSSDRKSMSSITRANSTTAKYTAHDPERLSVSVGDISDLGVAPTRRHFSNFNIIALSFNICNSWVAIATSLAIAISAGGTATLIYGILLATIAYAATGVSLAELSSCYPTAGGQYHFASILAPKRFSRGLSYACGSIAMFSWIALGAAATLLATQLLLALVMYYQPTYAPKAWHYFLVYQAINIVFLLYNLFALAKTPWVHNVGLLLTLGSFVIVTVTCLARSDKQSAEYVWATMESNTGWPAGVTFLSGFATSCFIFAGIDASLHLAEECTEPEKTVPKALCTTVVIGFVTGFVFAIAMCYGIKDIDELVSTAVPIYELWRQATNSDAAATVFLVVLLIINLFVVNAVQQTSSHLIWAFGRDNGPVLSKQLAQMHHGLEVPVWSLLANAVVIFICGCIYLASTAAFNALINTTIILQMISFAMPCLLLMCRGRSEKFLAKDRWFRLPGWLGWTCNATVVVFAIVEVVFFDLPTSIPTTGSSMNYTCAVLAAMALFSGINWLLHARKHYKGPRIDLASDIVNSAEGISSSLDITTDDLSVAGSGSEGKFYNENNA</sequence>
<reference evidence="8" key="1">
    <citation type="journal article" date="2021" name="J Fungi (Basel)">
        <title>Virulence traits and population genomics of the black yeast Aureobasidium melanogenum.</title>
        <authorList>
            <person name="Cernosa A."/>
            <person name="Sun X."/>
            <person name="Gostincar C."/>
            <person name="Fang C."/>
            <person name="Gunde-Cimerman N."/>
            <person name="Song Z."/>
        </authorList>
    </citation>
    <scope>NUCLEOTIDE SEQUENCE</scope>
    <source>
        <strain evidence="8">EXF-8016</strain>
    </source>
</reference>